<dbReference type="RefSeq" id="XP_002290321.1">
    <property type="nucleotide sequence ID" value="XM_002290285.1"/>
</dbReference>
<dbReference type="PaxDb" id="35128-Thaps34283"/>
<dbReference type="GO" id="GO:0016491">
    <property type="term" value="F:oxidoreductase activity"/>
    <property type="evidence" value="ECO:0007669"/>
    <property type="project" value="UniProtKB-KW"/>
</dbReference>
<keyword evidence="4" id="KW-1185">Reference proteome</keyword>
<dbReference type="HOGENOM" id="CLU_010194_44_2_1"/>
<reference evidence="3 4" key="2">
    <citation type="journal article" date="2008" name="Nature">
        <title>The Phaeodactylum genome reveals the evolutionary history of diatom genomes.</title>
        <authorList>
            <person name="Bowler C."/>
            <person name="Allen A.E."/>
            <person name="Badger J.H."/>
            <person name="Grimwood J."/>
            <person name="Jabbari K."/>
            <person name="Kuo A."/>
            <person name="Maheswari U."/>
            <person name="Martens C."/>
            <person name="Maumus F."/>
            <person name="Otillar R.P."/>
            <person name="Rayko E."/>
            <person name="Salamov A."/>
            <person name="Vandepoele K."/>
            <person name="Beszteri B."/>
            <person name="Gruber A."/>
            <person name="Heijde M."/>
            <person name="Katinka M."/>
            <person name="Mock T."/>
            <person name="Valentin K."/>
            <person name="Verret F."/>
            <person name="Berges J.A."/>
            <person name="Brownlee C."/>
            <person name="Cadoret J.P."/>
            <person name="Chiovitti A."/>
            <person name="Choi C.J."/>
            <person name="Coesel S."/>
            <person name="De Martino A."/>
            <person name="Detter J.C."/>
            <person name="Durkin C."/>
            <person name="Falciatore A."/>
            <person name="Fournet J."/>
            <person name="Haruta M."/>
            <person name="Huysman M.J."/>
            <person name="Jenkins B.D."/>
            <person name="Jiroutova K."/>
            <person name="Jorgensen R.E."/>
            <person name="Joubert Y."/>
            <person name="Kaplan A."/>
            <person name="Kroger N."/>
            <person name="Kroth P.G."/>
            <person name="La Roche J."/>
            <person name="Lindquist E."/>
            <person name="Lommer M."/>
            <person name="Martin-Jezequel V."/>
            <person name="Lopez P.J."/>
            <person name="Lucas S."/>
            <person name="Mangogna M."/>
            <person name="McGinnis K."/>
            <person name="Medlin L.K."/>
            <person name="Montsant A."/>
            <person name="Oudot-Le Secq M.P."/>
            <person name="Napoli C."/>
            <person name="Obornik M."/>
            <person name="Parker M.S."/>
            <person name="Petit J.L."/>
            <person name="Porcel B.M."/>
            <person name="Poulsen N."/>
            <person name="Robison M."/>
            <person name="Rychlewski L."/>
            <person name="Rynearson T.A."/>
            <person name="Schmutz J."/>
            <person name="Shapiro H."/>
            <person name="Siaut M."/>
            <person name="Stanley M."/>
            <person name="Sussman M.R."/>
            <person name="Taylor A.R."/>
            <person name="Vardi A."/>
            <person name="von Dassow P."/>
            <person name="Vyverman W."/>
            <person name="Willis A."/>
            <person name="Wyrwicz L.S."/>
            <person name="Rokhsar D.S."/>
            <person name="Weissenbach J."/>
            <person name="Armbrust E.V."/>
            <person name="Green B.R."/>
            <person name="Van de Peer Y."/>
            <person name="Grigoriev I.V."/>
        </authorList>
    </citation>
    <scope>NUCLEOTIDE SEQUENCE [LARGE SCALE GENOMIC DNA]</scope>
    <source>
        <strain evidence="3 4">CCMP1335</strain>
    </source>
</reference>
<proteinExistence type="inferred from homology"/>
<dbReference type="InterPro" id="IPR036291">
    <property type="entry name" value="NAD(P)-bd_dom_sf"/>
</dbReference>
<dbReference type="PRINTS" id="PR00081">
    <property type="entry name" value="GDHRDH"/>
</dbReference>
<dbReference type="GeneID" id="7448143"/>
<dbReference type="InterPro" id="IPR002347">
    <property type="entry name" value="SDR_fam"/>
</dbReference>
<dbReference type="KEGG" id="tps:THAPSDRAFT_34283"/>
<dbReference type="AlphaFoldDB" id="B8C376"/>
<evidence type="ECO:0000256" key="1">
    <source>
        <dbReference type="ARBA" id="ARBA00023002"/>
    </source>
</evidence>
<dbReference type="STRING" id="35128.B8C376"/>
<evidence type="ECO:0000256" key="2">
    <source>
        <dbReference type="RuleBase" id="RU000363"/>
    </source>
</evidence>
<sequence length="298" mass="32039">VVLVTGASSGIGLETAKRLAAAGATVVLTSRTAEKGDRAVADVKDYLIGKGISDEPKLYNLLLDLDILDSVKQFPDSFKSLGLGDISVMINNAGVMAIPDRQLTVDGYERTFQSNHLGHFVLTACLFPYLSRDSAKVINVASDAYNFAFQGLDVDNLNGEKSYNAWTSYGLSKLSNILFTQELQKRADAAGLSWLTTVSLHPGVVNTELGRYIIGEDNTESDSGLLSLKSLARDVSSLFTKTPAEGASTQVFLAAADDFTLKKGAFYDNMKEKSLSPFAKDSSKAKSLWKISEDLGGI</sequence>
<dbReference type="eggNOG" id="KOG1208">
    <property type="taxonomic scope" value="Eukaryota"/>
</dbReference>
<dbReference type="PRINTS" id="PR00080">
    <property type="entry name" value="SDRFAMILY"/>
</dbReference>
<dbReference type="PANTHER" id="PTHR43157:SF31">
    <property type="entry name" value="PHOSPHATIDYLINOSITOL-GLYCAN BIOSYNTHESIS CLASS F PROTEIN"/>
    <property type="match status" value="1"/>
</dbReference>
<dbReference type="Pfam" id="PF00106">
    <property type="entry name" value="adh_short"/>
    <property type="match status" value="1"/>
</dbReference>
<gene>
    <name evidence="3" type="ORF">THAPSDRAFT_34283</name>
</gene>
<dbReference type="EMBL" id="CM000642">
    <property type="protein sequence ID" value="EED92073.1"/>
    <property type="molecule type" value="Genomic_DNA"/>
</dbReference>
<dbReference type="Proteomes" id="UP000001449">
    <property type="component" value="Chromosome 5"/>
</dbReference>
<dbReference type="FunCoup" id="B8C376">
    <property type="interactions" value="7"/>
</dbReference>
<dbReference type="Gene3D" id="3.40.50.720">
    <property type="entry name" value="NAD(P)-binding Rossmann-like Domain"/>
    <property type="match status" value="1"/>
</dbReference>
<dbReference type="SUPFAM" id="SSF51735">
    <property type="entry name" value="NAD(P)-binding Rossmann-fold domains"/>
    <property type="match status" value="1"/>
</dbReference>
<comment type="similarity">
    <text evidence="2">Belongs to the short-chain dehydrogenases/reductases (SDR) family.</text>
</comment>
<reference evidence="3 4" key="1">
    <citation type="journal article" date="2004" name="Science">
        <title>The genome of the diatom Thalassiosira pseudonana: ecology, evolution, and metabolism.</title>
        <authorList>
            <person name="Armbrust E.V."/>
            <person name="Berges J.A."/>
            <person name="Bowler C."/>
            <person name="Green B.R."/>
            <person name="Martinez D."/>
            <person name="Putnam N.H."/>
            <person name="Zhou S."/>
            <person name="Allen A.E."/>
            <person name="Apt K.E."/>
            <person name="Bechner M."/>
            <person name="Brzezinski M.A."/>
            <person name="Chaal B.K."/>
            <person name="Chiovitti A."/>
            <person name="Davis A.K."/>
            <person name="Demarest M.S."/>
            <person name="Detter J.C."/>
            <person name="Glavina T."/>
            <person name="Goodstein D."/>
            <person name="Hadi M.Z."/>
            <person name="Hellsten U."/>
            <person name="Hildebrand M."/>
            <person name="Jenkins B.D."/>
            <person name="Jurka J."/>
            <person name="Kapitonov V.V."/>
            <person name="Kroger N."/>
            <person name="Lau W.W."/>
            <person name="Lane T.W."/>
            <person name="Larimer F.W."/>
            <person name="Lippmeier J.C."/>
            <person name="Lucas S."/>
            <person name="Medina M."/>
            <person name="Montsant A."/>
            <person name="Obornik M."/>
            <person name="Parker M.S."/>
            <person name="Palenik B."/>
            <person name="Pazour G.J."/>
            <person name="Richardson P.M."/>
            <person name="Rynearson T.A."/>
            <person name="Saito M.A."/>
            <person name="Schwartz D.C."/>
            <person name="Thamatrakoln K."/>
            <person name="Valentin K."/>
            <person name="Vardi A."/>
            <person name="Wilkerson F.P."/>
            <person name="Rokhsar D.S."/>
        </authorList>
    </citation>
    <scope>NUCLEOTIDE SEQUENCE [LARGE SCALE GENOMIC DNA]</scope>
    <source>
        <strain evidence="3 4">CCMP1335</strain>
    </source>
</reference>
<dbReference type="OMA" id="VNHLHFF"/>
<dbReference type="PANTHER" id="PTHR43157">
    <property type="entry name" value="PHOSPHATIDYLINOSITOL-GLYCAN BIOSYNTHESIS CLASS F PROTEIN-RELATED"/>
    <property type="match status" value="1"/>
</dbReference>
<name>B8C376_THAPS</name>
<organism evidence="3 4">
    <name type="scientific">Thalassiosira pseudonana</name>
    <name type="common">Marine diatom</name>
    <name type="synonym">Cyclotella nana</name>
    <dbReference type="NCBI Taxonomy" id="35128"/>
    <lineage>
        <taxon>Eukaryota</taxon>
        <taxon>Sar</taxon>
        <taxon>Stramenopiles</taxon>
        <taxon>Ochrophyta</taxon>
        <taxon>Bacillariophyta</taxon>
        <taxon>Coscinodiscophyceae</taxon>
        <taxon>Thalassiosirophycidae</taxon>
        <taxon>Thalassiosirales</taxon>
        <taxon>Thalassiosiraceae</taxon>
        <taxon>Thalassiosira</taxon>
    </lineage>
</organism>
<protein>
    <submittedName>
        <fullName evidence="3">Uncharacterized protein</fullName>
    </submittedName>
</protein>
<accession>B8C376</accession>
<feature type="non-terminal residue" evidence="3">
    <location>
        <position position="1"/>
    </location>
</feature>
<feature type="non-terminal residue" evidence="3">
    <location>
        <position position="298"/>
    </location>
</feature>
<evidence type="ECO:0000313" key="4">
    <source>
        <dbReference type="Proteomes" id="UP000001449"/>
    </source>
</evidence>
<keyword evidence="1" id="KW-0560">Oxidoreductase</keyword>
<evidence type="ECO:0000313" key="3">
    <source>
        <dbReference type="EMBL" id="EED92073.1"/>
    </source>
</evidence>
<dbReference type="InParanoid" id="B8C376"/>